<reference evidence="7" key="2">
    <citation type="submission" date="2021-01" db="UniProtKB">
        <authorList>
            <consortium name="EnsemblPlants"/>
        </authorList>
    </citation>
    <scope>IDENTIFICATION</scope>
</reference>
<dbReference type="Gene3D" id="3.40.50.150">
    <property type="entry name" value="Vaccinia Virus protein VP39"/>
    <property type="match status" value="1"/>
</dbReference>
<dbReference type="Gramene" id="QL11p052735:mrna">
    <property type="protein sequence ID" value="QL11p052735:mrna"/>
    <property type="gene ID" value="QL11p052735"/>
</dbReference>
<evidence type="ECO:0000313" key="8">
    <source>
        <dbReference type="Proteomes" id="UP000594261"/>
    </source>
</evidence>
<dbReference type="InterPro" id="IPR029063">
    <property type="entry name" value="SAM-dependent_MTases_sf"/>
</dbReference>
<dbReference type="PANTHER" id="PTHR11746">
    <property type="entry name" value="O-METHYLTRANSFERASE"/>
    <property type="match status" value="1"/>
</dbReference>
<dbReference type="Proteomes" id="UP000594261">
    <property type="component" value="Chromosome 11"/>
</dbReference>
<accession>A0A7N2N2U8</accession>
<dbReference type="InterPro" id="IPR001077">
    <property type="entry name" value="COMT_C"/>
</dbReference>
<evidence type="ECO:0000259" key="5">
    <source>
        <dbReference type="Pfam" id="PF00891"/>
    </source>
</evidence>
<reference evidence="7 8" key="1">
    <citation type="journal article" date="2016" name="G3 (Bethesda)">
        <title>First Draft Assembly and Annotation of the Genome of a California Endemic Oak Quercus lobata Nee (Fagaceae).</title>
        <authorList>
            <person name="Sork V.L."/>
            <person name="Fitz-Gibbon S.T."/>
            <person name="Puiu D."/>
            <person name="Crepeau M."/>
            <person name="Gugger P.F."/>
            <person name="Sherman R."/>
            <person name="Stevens K."/>
            <person name="Langley C.H."/>
            <person name="Pellegrini M."/>
            <person name="Salzberg S.L."/>
        </authorList>
    </citation>
    <scope>NUCLEOTIDE SEQUENCE [LARGE SCALE GENOMIC DNA]</scope>
    <source>
        <strain evidence="7 8">cv. SW786</strain>
    </source>
</reference>
<dbReference type="InterPro" id="IPR012967">
    <property type="entry name" value="COMT_dimerisation"/>
</dbReference>
<dbReference type="Gene3D" id="1.10.10.10">
    <property type="entry name" value="Winged helix-like DNA-binding domain superfamily/Winged helix DNA-binding domain"/>
    <property type="match status" value="1"/>
</dbReference>
<dbReference type="PIRSF" id="PIRSF005739">
    <property type="entry name" value="O-mtase"/>
    <property type="match status" value="1"/>
</dbReference>
<organism evidence="7 8">
    <name type="scientific">Quercus lobata</name>
    <name type="common">Valley oak</name>
    <dbReference type="NCBI Taxonomy" id="97700"/>
    <lineage>
        <taxon>Eukaryota</taxon>
        <taxon>Viridiplantae</taxon>
        <taxon>Streptophyta</taxon>
        <taxon>Embryophyta</taxon>
        <taxon>Tracheophyta</taxon>
        <taxon>Spermatophyta</taxon>
        <taxon>Magnoliopsida</taxon>
        <taxon>eudicotyledons</taxon>
        <taxon>Gunneridae</taxon>
        <taxon>Pentapetalae</taxon>
        <taxon>rosids</taxon>
        <taxon>fabids</taxon>
        <taxon>Fagales</taxon>
        <taxon>Fagaceae</taxon>
        <taxon>Quercus</taxon>
    </lineage>
</organism>
<keyword evidence="2" id="KW-0808">Transferase</keyword>
<dbReference type="FunCoup" id="A0A7N2N2U8">
    <property type="interactions" value="567"/>
</dbReference>
<feature type="domain" description="O-methyltransferase dimerisation" evidence="6">
    <location>
        <begin position="21"/>
        <end position="104"/>
    </location>
</feature>
<evidence type="ECO:0000256" key="2">
    <source>
        <dbReference type="ARBA" id="ARBA00022679"/>
    </source>
</evidence>
<evidence type="ECO:0000256" key="3">
    <source>
        <dbReference type="ARBA" id="ARBA00022691"/>
    </source>
</evidence>
<dbReference type="EnsemblPlants" id="QL11p052735:mrna">
    <property type="protein sequence ID" value="QL11p052735:mrna"/>
    <property type="gene ID" value="QL11p052735"/>
</dbReference>
<dbReference type="InterPro" id="IPR016461">
    <property type="entry name" value="COMT-like"/>
</dbReference>
<keyword evidence="1" id="KW-0489">Methyltransferase</keyword>
<feature type="domain" description="O-methyltransferase C-terminal" evidence="5">
    <location>
        <begin position="126"/>
        <end position="256"/>
    </location>
</feature>
<evidence type="ECO:0000256" key="4">
    <source>
        <dbReference type="ARBA" id="ARBA00038277"/>
    </source>
</evidence>
<keyword evidence="3" id="KW-0949">S-adenosyl-L-methionine</keyword>
<name>A0A7N2N2U8_QUELO</name>
<dbReference type="Pfam" id="PF00891">
    <property type="entry name" value="Methyltransf_2"/>
    <property type="match status" value="2"/>
</dbReference>
<dbReference type="GO" id="GO:0046983">
    <property type="term" value="F:protein dimerization activity"/>
    <property type="evidence" value="ECO:0007669"/>
    <property type="project" value="InterPro"/>
</dbReference>
<evidence type="ECO:0000259" key="6">
    <source>
        <dbReference type="Pfam" id="PF08100"/>
    </source>
</evidence>
<dbReference type="InParanoid" id="A0A7N2N2U8"/>
<sequence>MEKTQREEKWNEEKQVEVDIWKYIFGFIETIVVRCAIELGIAEAIESHGNPITLSELSSTLGCAPSPLYRIMRFLMHQGIFKGKLNSQGSPGYAQTPLSHRLMKHGEHSMAALILLESSPMLLTPWLSLSACVLDNDTSSFEVAHGEDIWSYSTTNPAHGQLINEAMACDAKVLVLPMIHGCPEVFDGLSSLVDVGGGNGTTLKVLIKAFPWLQGINFDQPHVVSVATVINGVENVGGDMFESVPKADAALLKAVLENKGKVIIVDAVIEEAEIDKLTDVRLALDMAMMTHTSKGKERTLKEWGFVLGEAGFSRYTLKTIHAVQSVIEAFHNLYI</sequence>
<keyword evidence="8" id="KW-1185">Reference proteome</keyword>
<evidence type="ECO:0000256" key="1">
    <source>
        <dbReference type="ARBA" id="ARBA00022603"/>
    </source>
</evidence>
<dbReference type="EMBL" id="LRBV02000011">
    <property type="status" value="NOT_ANNOTATED_CDS"/>
    <property type="molecule type" value="Genomic_DNA"/>
</dbReference>
<dbReference type="GO" id="GO:0008171">
    <property type="term" value="F:O-methyltransferase activity"/>
    <property type="evidence" value="ECO:0007669"/>
    <property type="project" value="InterPro"/>
</dbReference>
<proteinExistence type="inferred from homology"/>
<dbReference type="InterPro" id="IPR036390">
    <property type="entry name" value="WH_DNA-bd_sf"/>
</dbReference>
<dbReference type="SUPFAM" id="SSF46785">
    <property type="entry name" value="Winged helix' DNA-binding domain"/>
    <property type="match status" value="1"/>
</dbReference>
<dbReference type="FunFam" id="1.10.10.10:FF:000836">
    <property type="entry name" value="O-methyltransferase family protein"/>
    <property type="match status" value="1"/>
</dbReference>
<evidence type="ECO:0000313" key="7">
    <source>
        <dbReference type="EnsemblPlants" id="QL11p052735:mrna"/>
    </source>
</evidence>
<comment type="similarity">
    <text evidence="4">Belongs to the class I-like SAM-binding methyltransferase superfamily. Cation-independent O-methyltransferase family.</text>
</comment>
<dbReference type="GO" id="GO:0032259">
    <property type="term" value="P:methylation"/>
    <property type="evidence" value="ECO:0007669"/>
    <property type="project" value="UniProtKB-KW"/>
</dbReference>
<feature type="domain" description="O-methyltransferase C-terminal" evidence="5">
    <location>
        <begin position="257"/>
        <end position="313"/>
    </location>
</feature>
<dbReference type="SUPFAM" id="SSF53335">
    <property type="entry name" value="S-adenosyl-L-methionine-dependent methyltransferases"/>
    <property type="match status" value="1"/>
</dbReference>
<dbReference type="OMA" id="LVWVLHD"/>
<dbReference type="InterPro" id="IPR036388">
    <property type="entry name" value="WH-like_DNA-bd_sf"/>
</dbReference>
<dbReference type="Pfam" id="PF08100">
    <property type="entry name" value="Dimerisation"/>
    <property type="match status" value="1"/>
</dbReference>
<protein>
    <submittedName>
        <fullName evidence="7">Uncharacterized protein</fullName>
    </submittedName>
</protein>
<dbReference type="AlphaFoldDB" id="A0A7N2N2U8"/>
<dbReference type="PROSITE" id="PS51683">
    <property type="entry name" value="SAM_OMT_II"/>
    <property type="match status" value="1"/>
</dbReference>